<evidence type="ECO:0000313" key="2">
    <source>
        <dbReference type="Proteomes" id="UP001430953"/>
    </source>
</evidence>
<keyword evidence="2" id="KW-1185">Reference proteome</keyword>
<organism evidence="1 2">
    <name type="scientific">Cardiocondyla obscurior</name>
    <dbReference type="NCBI Taxonomy" id="286306"/>
    <lineage>
        <taxon>Eukaryota</taxon>
        <taxon>Metazoa</taxon>
        <taxon>Ecdysozoa</taxon>
        <taxon>Arthropoda</taxon>
        <taxon>Hexapoda</taxon>
        <taxon>Insecta</taxon>
        <taxon>Pterygota</taxon>
        <taxon>Neoptera</taxon>
        <taxon>Endopterygota</taxon>
        <taxon>Hymenoptera</taxon>
        <taxon>Apocrita</taxon>
        <taxon>Aculeata</taxon>
        <taxon>Formicoidea</taxon>
        <taxon>Formicidae</taxon>
        <taxon>Myrmicinae</taxon>
        <taxon>Cardiocondyla</taxon>
    </lineage>
</organism>
<sequence>MARSRMLLLTAATSVVPEVEPRRRRPFEGSPSPERSFRAIRVVGTSDGVARRLLRPGGGGGGDAGGGGGFLSRAPFGKKTSLACDIYSCANAGCAAKCILSLFGISKRESLINCRDSRNSFAEGET</sequence>
<dbReference type="AlphaFoldDB" id="A0AAW2G7E2"/>
<reference evidence="1 2" key="1">
    <citation type="submission" date="2023-03" db="EMBL/GenBank/DDBJ databases">
        <title>High recombination rates correlate with genetic variation in Cardiocondyla obscurior ants.</title>
        <authorList>
            <person name="Errbii M."/>
        </authorList>
    </citation>
    <scope>NUCLEOTIDE SEQUENCE [LARGE SCALE GENOMIC DNA]</scope>
    <source>
        <strain evidence="1">Alpha-2009</strain>
        <tissue evidence="1">Whole body</tissue>
    </source>
</reference>
<dbReference type="EMBL" id="JADYXP020000006">
    <property type="protein sequence ID" value="KAL0123169.1"/>
    <property type="molecule type" value="Genomic_DNA"/>
</dbReference>
<evidence type="ECO:0000313" key="1">
    <source>
        <dbReference type="EMBL" id="KAL0123169.1"/>
    </source>
</evidence>
<name>A0AAW2G7E2_9HYME</name>
<accession>A0AAW2G7E2</accession>
<comment type="caution">
    <text evidence="1">The sequence shown here is derived from an EMBL/GenBank/DDBJ whole genome shotgun (WGS) entry which is preliminary data.</text>
</comment>
<proteinExistence type="predicted"/>
<protein>
    <submittedName>
        <fullName evidence="1">Uncharacterized protein</fullName>
    </submittedName>
</protein>
<dbReference type="Proteomes" id="UP001430953">
    <property type="component" value="Unassembled WGS sequence"/>
</dbReference>
<gene>
    <name evidence="1" type="ORF">PUN28_007653</name>
</gene>